<evidence type="ECO:0000256" key="9">
    <source>
        <dbReference type="RuleBase" id="RU000682"/>
    </source>
</evidence>
<dbReference type="GO" id="GO:0000978">
    <property type="term" value="F:RNA polymerase II cis-regulatory region sequence-specific DNA binding"/>
    <property type="evidence" value="ECO:0007669"/>
    <property type="project" value="TreeGrafter"/>
</dbReference>
<evidence type="ECO:0000256" key="5">
    <source>
        <dbReference type="ARBA" id="ARBA00023155"/>
    </source>
</evidence>
<feature type="compositionally biased region" description="Basic and acidic residues" evidence="11">
    <location>
        <begin position="612"/>
        <end position="650"/>
    </location>
</feature>
<feature type="region of interest" description="Disordered" evidence="11">
    <location>
        <begin position="534"/>
        <end position="561"/>
    </location>
</feature>
<feature type="region of interest" description="Disordered" evidence="11">
    <location>
        <begin position="241"/>
        <end position="298"/>
    </location>
</feature>
<dbReference type="PROSITE" id="PS51042">
    <property type="entry name" value="CUT"/>
    <property type="match status" value="1"/>
</dbReference>
<feature type="compositionally biased region" description="Polar residues" evidence="11">
    <location>
        <begin position="380"/>
        <end position="402"/>
    </location>
</feature>
<feature type="compositionally biased region" description="Gly residues" evidence="11">
    <location>
        <begin position="56"/>
        <end position="75"/>
    </location>
</feature>
<keyword evidence="15" id="KW-1185">Reference proteome</keyword>
<feature type="domain" description="CUT" evidence="13">
    <location>
        <begin position="423"/>
        <end position="509"/>
    </location>
</feature>
<organism evidence="14 15">
    <name type="scientific">Ramazzottius varieornatus</name>
    <name type="common">Water bear</name>
    <name type="synonym">Tardigrade</name>
    <dbReference type="NCBI Taxonomy" id="947166"/>
    <lineage>
        <taxon>Eukaryota</taxon>
        <taxon>Metazoa</taxon>
        <taxon>Ecdysozoa</taxon>
        <taxon>Tardigrada</taxon>
        <taxon>Eutardigrada</taxon>
        <taxon>Parachela</taxon>
        <taxon>Hypsibioidea</taxon>
        <taxon>Ramazzottiidae</taxon>
        <taxon>Ramazzottius</taxon>
    </lineage>
</organism>
<dbReference type="InterPro" id="IPR051649">
    <property type="entry name" value="CUT_Homeobox"/>
</dbReference>
<comment type="similarity">
    <text evidence="2 10">Belongs to the CUT homeobox family.</text>
</comment>
<sequence>MVAIGSTGLNRGVERKGVLHVTMNVYMWLPVVPEMDAMTASGDGMHESNMHDSSNGGSGNGGGGGGGNGNNGGHGSNSDPMMSSASGHDLGSRSPNMTNSVICDGGDFRVMSSSDSSQTAAQAAAAATLNNYAATFNGRLSPSQFSGNSGTSYATLTPFQPLPPISSVTSEKFSHQPVATPQGFHFITPNHQLSVHNITNTYQYAAGFTPLTAVSHQGSAAAIGGYTGAYNYSGLHSAAKSSPFSPSNGLENHIHNGLNSLSNSHTASSSSSSHNAHYDYHGSTHQRHNNLAGSTSPFSSANVHSANGVSLTIQLPGGLAVQSNFLPHQSMQQHQQEPSENSHHDRSTPNNHNGSSPANSPTSSPRSGGGGNGRNGQIVVDNSPTNSHHSQGSAPGNTSNGTDMKHRTSHRATSNSSNLKNANQTADEMEEINTKELAQRISAELKRYSIPQAIFAQRVLCRSQGTLSDLLRNPKPWSKLKSGRETFRRMGKWLEEPEFQRMSALRLAGAWTPTPPSAPQAPPAVVPQVTLKRVKQEEQVQPQHQAHEDSPEGNAQQPKKPRLVFTDIQRRTLQQIFQETKRPNKEMQLAIAQQLGLELSTVGNFFMNARRRSQDKWQDGDSTEKKKDGKGRVKKEPRTVSDGEVKMENA</sequence>
<dbReference type="AlphaFoldDB" id="A0A1D1V214"/>
<dbReference type="SMART" id="SM00389">
    <property type="entry name" value="HOX"/>
    <property type="match status" value="1"/>
</dbReference>
<keyword evidence="7 8" id="KW-0539">Nucleus</keyword>
<dbReference type="STRING" id="947166.A0A1D1V214"/>
<dbReference type="Gene3D" id="1.10.260.40">
    <property type="entry name" value="lambda repressor-like DNA-binding domains"/>
    <property type="match status" value="1"/>
</dbReference>
<protein>
    <recommendedName>
        <fullName evidence="10">One cut domain family member</fullName>
    </recommendedName>
</protein>
<evidence type="ECO:0000256" key="1">
    <source>
        <dbReference type="ARBA" id="ARBA00004123"/>
    </source>
</evidence>
<dbReference type="PROSITE" id="PS50071">
    <property type="entry name" value="HOMEOBOX_2"/>
    <property type="match status" value="1"/>
</dbReference>
<dbReference type="GO" id="GO:0000981">
    <property type="term" value="F:DNA-binding transcription factor activity, RNA polymerase II-specific"/>
    <property type="evidence" value="ECO:0007669"/>
    <property type="project" value="TreeGrafter"/>
</dbReference>
<dbReference type="InterPro" id="IPR010982">
    <property type="entry name" value="Lambda_DNA-bd_dom_sf"/>
</dbReference>
<feature type="compositionally biased region" description="Low complexity" evidence="11">
    <location>
        <begin position="258"/>
        <end position="275"/>
    </location>
</feature>
<feature type="compositionally biased region" description="Polar residues" evidence="11">
    <location>
        <begin position="411"/>
        <end position="426"/>
    </location>
</feature>
<dbReference type="Gene3D" id="1.10.10.60">
    <property type="entry name" value="Homeodomain-like"/>
    <property type="match status" value="1"/>
</dbReference>
<proteinExistence type="inferred from homology"/>
<feature type="compositionally biased region" description="Polar residues" evidence="11">
    <location>
        <begin position="289"/>
        <end position="298"/>
    </location>
</feature>
<dbReference type="FunFam" id="1.10.260.40:FF:000005">
    <property type="entry name" value="One cut domain family member"/>
    <property type="match status" value="1"/>
</dbReference>
<dbReference type="PANTHER" id="PTHR14057:SF47">
    <property type="entry name" value="HOMEOBOX PROTEIN ONECUT"/>
    <property type="match status" value="1"/>
</dbReference>
<evidence type="ECO:0000256" key="10">
    <source>
        <dbReference type="RuleBase" id="RU361129"/>
    </source>
</evidence>
<name>A0A1D1V214_RAMVA</name>
<dbReference type="SUPFAM" id="SSF46689">
    <property type="entry name" value="Homeodomain-like"/>
    <property type="match status" value="1"/>
</dbReference>
<dbReference type="PANTHER" id="PTHR14057">
    <property type="entry name" value="TRANSCRIPTION FACTOR ONECUT"/>
    <property type="match status" value="1"/>
</dbReference>
<evidence type="ECO:0000256" key="11">
    <source>
        <dbReference type="SAM" id="MobiDB-lite"/>
    </source>
</evidence>
<feature type="DNA-binding region" description="Homeobox" evidence="8">
    <location>
        <begin position="558"/>
        <end position="617"/>
    </location>
</feature>
<dbReference type="EMBL" id="BDGG01000002">
    <property type="protein sequence ID" value="GAU93617.1"/>
    <property type="molecule type" value="Genomic_DNA"/>
</dbReference>
<gene>
    <name evidence="14" type="primary">RvY_05532</name>
    <name evidence="14" type="synonym">RvY_05532.1</name>
    <name evidence="14" type="ORF">RvY_05532-1</name>
</gene>
<dbReference type="Pfam" id="PF00046">
    <property type="entry name" value="Homeodomain"/>
    <property type="match status" value="1"/>
</dbReference>
<keyword evidence="3 10" id="KW-0805">Transcription regulation</keyword>
<dbReference type="FunFam" id="1.10.10.60:FF:000054">
    <property type="entry name" value="One cut domain family member"/>
    <property type="match status" value="1"/>
</dbReference>
<comment type="subcellular location">
    <subcellularLocation>
        <location evidence="1 8 9">Nucleus</location>
    </subcellularLocation>
</comment>
<keyword evidence="4 8" id="KW-0238">DNA-binding</keyword>
<dbReference type="InterPro" id="IPR001356">
    <property type="entry name" value="HD"/>
</dbReference>
<dbReference type="GO" id="GO:0005634">
    <property type="term" value="C:nucleus"/>
    <property type="evidence" value="ECO:0007669"/>
    <property type="project" value="UniProtKB-SubCell"/>
</dbReference>
<keyword evidence="5 8" id="KW-0371">Homeobox</keyword>
<dbReference type="InterPro" id="IPR003350">
    <property type="entry name" value="CUT_dom"/>
</dbReference>
<feature type="compositionally biased region" description="Polar residues" evidence="11">
    <location>
        <begin position="241"/>
        <end position="250"/>
    </location>
</feature>
<evidence type="ECO:0000256" key="7">
    <source>
        <dbReference type="ARBA" id="ARBA00023242"/>
    </source>
</evidence>
<reference evidence="14 15" key="1">
    <citation type="journal article" date="2016" name="Nat. Commun.">
        <title>Extremotolerant tardigrade genome and improved radiotolerance of human cultured cells by tardigrade-unique protein.</title>
        <authorList>
            <person name="Hashimoto T."/>
            <person name="Horikawa D.D."/>
            <person name="Saito Y."/>
            <person name="Kuwahara H."/>
            <person name="Kozuka-Hata H."/>
            <person name="Shin-I T."/>
            <person name="Minakuchi Y."/>
            <person name="Ohishi K."/>
            <person name="Motoyama A."/>
            <person name="Aizu T."/>
            <person name="Enomoto A."/>
            <person name="Kondo K."/>
            <person name="Tanaka S."/>
            <person name="Hara Y."/>
            <person name="Koshikawa S."/>
            <person name="Sagara H."/>
            <person name="Miura T."/>
            <person name="Yokobori S."/>
            <person name="Miyagawa K."/>
            <person name="Suzuki Y."/>
            <person name="Kubo T."/>
            <person name="Oyama M."/>
            <person name="Kohara Y."/>
            <person name="Fujiyama A."/>
            <person name="Arakawa K."/>
            <person name="Katayama T."/>
            <person name="Toyoda A."/>
            <person name="Kunieda T."/>
        </authorList>
    </citation>
    <scope>NUCLEOTIDE SEQUENCE [LARGE SCALE GENOMIC DNA]</scope>
    <source>
        <strain evidence="14 15">YOKOZUNA-1</strain>
    </source>
</reference>
<feature type="compositionally biased region" description="Polar residues" evidence="11">
    <location>
        <begin position="348"/>
        <end position="358"/>
    </location>
</feature>
<evidence type="ECO:0000259" key="12">
    <source>
        <dbReference type="PROSITE" id="PS50071"/>
    </source>
</evidence>
<evidence type="ECO:0000259" key="13">
    <source>
        <dbReference type="PROSITE" id="PS51042"/>
    </source>
</evidence>
<keyword evidence="6 10" id="KW-0804">Transcription</keyword>
<evidence type="ECO:0000256" key="2">
    <source>
        <dbReference type="ARBA" id="ARBA00008190"/>
    </source>
</evidence>
<evidence type="ECO:0000313" key="14">
    <source>
        <dbReference type="EMBL" id="GAU93617.1"/>
    </source>
</evidence>
<dbReference type="SMART" id="SM01109">
    <property type="entry name" value="CUT"/>
    <property type="match status" value="1"/>
</dbReference>
<dbReference type="OrthoDB" id="10068888at2759"/>
<dbReference type="SUPFAM" id="SSF47413">
    <property type="entry name" value="lambda repressor-like DNA-binding domains"/>
    <property type="match status" value="1"/>
</dbReference>
<accession>A0A1D1V214</accession>
<evidence type="ECO:0000256" key="3">
    <source>
        <dbReference type="ARBA" id="ARBA00023015"/>
    </source>
</evidence>
<feature type="compositionally biased region" description="Polar residues" evidence="11">
    <location>
        <begin position="328"/>
        <end position="339"/>
    </location>
</feature>
<feature type="region of interest" description="Disordered" evidence="11">
    <location>
        <begin position="328"/>
        <end position="427"/>
    </location>
</feature>
<evidence type="ECO:0000256" key="8">
    <source>
        <dbReference type="PROSITE-ProRule" id="PRU00108"/>
    </source>
</evidence>
<dbReference type="Proteomes" id="UP000186922">
    <property type="component" value="Unassembled WGS sequence"/>
</dbReference>
<dbReference type="InterPro" id="IPR009057">
    <property type="entry name" value="Homeodomain-like_sf"/>
</dbReference>
<evidence type="ECO:0000313" key="15">
    <source>
        <dbReference type="Proteomes" id="UP000186922"/>
    </source>
</evidence>
<evidence type="ECO:0000256" key="4">
    <source>
        <dbReference type="ARBA" id="ARBA00023125"/>
    </source>
</evidence>
<dbReference type="Pfam" id="PF02376">
    <property type="entry name" value="CUT"/>
    <property type="match status" value="1"/>
</dbReference>
<evidence type="ECO:0000256" key="6">
    <source>
        <dbReference type="ARBA" id="ARBA00023163"/>
    </source>
</evidence>
<dbReference type="CDD" id="cd00086">
    <property type="entry name" value="homeodomain"/>
    <property type="match status" value="1"/>
</dbReference>
<feature type="region of interest" description="Disordered" evidence="11">
    <location>
        <begin position="610"/>
        <end position="650"/>
    </location>
</feature>
<feature type="region of interest" description="Disordered" evidence="11">
    <location>
        <begin position="39"/>
        <end position="99"/>
    </location>
</feature>
<comment type="caution">
    <text evidence="14">The sequence shown here is derived from an EMBL/GenBank/DDBJ whole genome shotgun (WGS) entry which is preliminary data.</text>
</comment>
<feature type="domain" description="Homeobox" evidence="12">
    <location>
        <begin position="556"/>
        <end position="616"/>
    </location>
</feature>